<dbReference type="Pfam" id="PF13946">
    <property type="entry name" value="DUF4214"/>
    <property type="match status" value="2"/>
</dbReference>
<reference evidence="3 4" key="1">
    <citation type="submission" date="2019-02" db="EMBL/GenBank/DDBJ databases">
        <title>Draft Genome Sequences of Six Type Strains of the Genus Massilia.</title>
        <authorList>
            <person name="Miess H."/>
            <person name="Frediansyhah A."/>
            <person name="Gross H."/>
        </authorList>
    </citation>
    <scope>NUCLEOTIDE SEQUENCE [LARGE SCALE GENOMIC DNA]</scope>
    <source>
        <strain evidence="3 4">DSM 17473</strain>
    </source>
</reference>
<feature type="region of interest" description="Disordered" evidence="1">
    <location>
        <begin position="1"/>
        <end position="24"/>
    </location>
</feature>
<gene>
    <name evidence="3" type="ORF">EWM63_20505</name>
</gene>
<dbReference type="InterPro" id="IPR018511">
    <property type="entry name" value="Hemolysin-typ_Ca-bd_CS"/>
</dbReference>
<dbReference type="InterPro" id="IPR025282">
    <property type="entry name" value="DUF4214"/>
</dbReference>
<evidence type="ECO:0000313" key="4">
    <source>
        <dbReference type="Proteomes" id="UP000290637"/>
    </source>
</evidence>
<organism evidence="3 4">
    <name type="scientific">Pseudoduganella lutea</name>
    <dbReference type="NCBI Taxonomy" id="321985"/>
    <lineage>
        <taxon>Bacteria</taxon>
        <taxon>Pseudomonadati</taxon>
        <taxon>Pseudomonadota</taxon>
        <taxon>Betaproteobacteria</taxon>
        <taxon>Burkholderiales</taxon>
        <taxon>Oxalobacteraceae</taxon>
        <taxon>Telluria group</taxon>
        <taxon>Pseudoduganella</taxon>
    </lineage>
</organism>
<proteinExistence type="predicted"/>
<dbReference type="PROSITE" id="PS00330">
    <property type="entry name" value="HEMOLYSIN_CALCIUM"/>
    <property type="match status" value="1"/>
</dbReference>
<dbReference type="PRINTS" id="PR00313">
    <property type="entry name" value="CABNDNGRPT"/>
</dbReference>
<accession>A0A4P6L0V0</accession>
<feature type="domain" description="DUF4214" evidence="2">
    <location>
        <begin position="367"/>
        <end position="422"/>
    </location>
</feature>
<name>A0A4P6L0V0_9BURK</name>
<dbReference type="InterPro" id="IPR001343">
    <property type="entry name" value="Hemolysn_Ca-bd"/>
</dbReference>
<dbReference type="OrthoDB" id="8689919at2"/>
<dbReference type="EMBL" id="CP035913">
    <property type="protein sequence ID" value="QBE65080.1"/>
    <property type="molecule type" value="Genomic_DNA"/>
</dbReference>
<evidence type="ECO:0000256" key="1">
    <source>
        <dbReference type="SAM" id="MobiDB-lite"/>
    </source>
</evidence>
<protein>
    <submittedName>
        <fullName evidence="3">DUF4214 domain-containing protein</fullName>
    </submittedName>
</protein>
<keyword evidence="4" id="KW-1185">Reference proteome</keyword>
<dbReference type="Proteomes" id="UP000290637">
    <property type="component" value="Chromosome"/>
</dbReference>
<feature type="domain" description="DUF4214" evidence="2">
    <location>
        <begin position="159"/>
        <end position="236"/>
    </location>
</feature>
<evidence type="ECO:0000259" key="2">
    <source>
        <dbReference type="Pfam" id="PF13946"/>
    </source>
</evidence>
<dbReference type="GO" id="GO:0005509">
    <property type="term" value="F:calcium ion binding"/>
    <property type="evidence" value="ECO:0007669"/>
    <property type="project" value="InterPro"/>
</dbReference>
<dbReference type="SUPFAM" id="SSF51120">
    <property type="entry name" value="beta-Roll"/>
    <property type="match status" value="1"/>
</dbReference>
<dbReference type="KEGG" id="plue:EWM63_20505"/>
<dbReference type="Pfam" id="PF00353">
    <property type="entry name" value="HemolysinCabind"/>
    <property type="match status" value="2"/>
</dbReference>
<sequence>MHGNRSSSPPRVTRSANRRQPSRMPMNAILDHAAPGAHTIVGSANGTELLAGGIGNDTVTGGAGNDMLQGGRSDRGMWTFTLAGTGTLGASHQATMSGPAQAVALAELDGGAAGLAFLAAPQATLAEVALLYQAAFDRAPDIAGLNHWIGQGATLQAVARGIMMSAEWTADGDTTSSDLAFVRKLYQRVLGREGDDAGVDYWVSMMGRLDSRGDIMLSRADVLLEFALGSEHRARFADGIVVASDTVMRENGWIGGSGDDRLEGGAGSDWLAGGDGTDTAVFSGRAADYRLHVLDGGHVVLGAGTEADTLAGIEKAEFADGTVDLSFTQGGQVETLGLLYQAVLDRDADLAGIGWWAGEDMPADQLAAAFAASAEFRERYDSLSNDAFVEALYAASDLDETAASGTATWLVYLQSHSRAELVGAWIGQADVIDAQFTTVGL</sequence>
<dbReference type="Gene3D" id="2.150.10.10">
    <property type="entry name" value="Serralysin-like metalloprotease, C-terminal"/>
    <property type="match status" value="2"/>
</dbReference>
<dbReference type="InterPro" id="IPR011049">
    <property type="entry name" value="Serralysin-like_metalloprot_C"/>
</dbReference>
<dbReference type="AlphaFoldDB" id="A0A4P6L0V0"/>
<evidence type="ECO:0000313" key="3">
    <source>
        <dbReference type="EMBL" id="QBE65080.1"/>
    </source>
</evidence>
<feature type="compositionally biased region" description="Polar residues" evidence="1">
    <location>
        <begin position="1"/>
        <end position="15"/>
    </location>
</feature>